<evidence type="ECO:0008006" key="4">
    <source>
        <dbReference type="Google" id="ProtNLM"/>
    </source>
</evidence>
<reference evidence="2 3" key="1">
    <citation type="submission" date="2021-05" db="EMBL/GenBank/DDBJ databases">
        <title>Genome Assembly of Synthetic Allotetraploid Brassica napus Reveals Homoeologous Exchanges between Subgenomes.</title>
        <authorList>
            <person name="Davis J.T."/>
        </authorList>
    </citation>
    <scope>NUCLEOTIDE SEQUENCE [LARGE SCALE GENOMIC DNA]</scope>
    <source>
        <strain evidence="3">cv. Da-Ae</strain>
        <tissue evidence="2">Seedling</tissue>
    </source>
</reference>
<name>A0ABQ7XNP1_BRANA</name>
<evidence type="ECO:0000313" key="3">
    <source>
        <dbReference type="Proteomes" id="UP000824890"/>
    </source>
</evidence>
<feature type="region of interest" description="Disordered" evidence="1">
    <location>
        <begin position="295"/>
        <end position="318"/>
    </location>
</feature>
<protein>
    <recommendedName>
        <fullName evidence="4">BEN domain-containing protein</fullName>
    </recommendedName>
</protein>
<feature type="non-terminal residue" evidence="2">
    <location>
        <position position="527"/>
    </location>
</feature>
<proteinExistence type="predicted"/>
<sequence length="527" mass="58504">MVASRLVEFPEDIVDETEVDLPPMMFLVIVEAVPALTEVVQDAPSSSESESDDDEIEYPVRKAKKKTLSPAHTREVDKKPEVVVKSIIPQDPQRPVDESVFVWTDEVFDKKVENLVKLICDNFVFAKDMFKGGVTKAEVDKMREESKVIGKKKKTRAKETQNVEPDEDKIASIVLAFSNRSLGGLMQMKSDILGSVGDGNAHVHVEECKDNWKCVGTSKPLLNPPGSPKHGPRSDATSHPENSSLPKCRRVGNINHEGTTVSVHLILVSKEPLMHHVADLSSPAPVGDITHQMSNVSGHSQTHDSPRSAIPSFSLGLTQEIDAPNRGEDEEMGENETEPGLVREEDTLICRKSKRLRTVPPYLLTGYQCGSAILNRAREGQLCGDRYYEMSDIRENSINLASYDNLTVHRNVINMAGVSVTEKDLIDIAERNRLLPGKVVDILMKLVRSTFDNQVIGKADMSAAFLGSRFAALLCRKHPNFKKTKTKAAFLFSNSLVEAVRNSSTSFTPATRFYLPFNIAKIYMYLT</sequence>
<gene>
    <name evidence="2" type="ORF">HID58_085103</name>
</gene>
<feature type="region of interest" description="Disordered" evidence="1">
    <location>
        <begin position="217"/>
        <end position="253"/>
    </location>
</feature>
<keyword evidence="3" id="KW-1185">Reference proteome</keyword>
<organism evidence="2 3">
    <name type="scientific">Brassica napus</name>
    <name type="common">Rape</name>
    <dbReference type="NCBI Taxonomy" id="3708"/>
    <lineage>
        <taxon>Eukaryota</taxon>
        <taxon>Viridiplantae</taxon>
        <taxon>Streptophyta</taxon>
        <taxon>Embryophyta</taxon>
        <taxon>Tracheophyta</taxon>
        <taxon>Spermatophyta</taxon>
        <taxon>Magnoliopsida</taxon>
        <taxon>eudicotyledons</taxon>
        <taxon>Gunneridae</taxon>
        <taxon>Pentapetalae</taxon>
        <taxon>rosids</taxon>
        <taxon>malvids</taxon>
        <taxon>Brassicales</taxon>
        <taxon>Brassicaceae</taxon>
        <taxon>Brassiceae</taxon>
        <taxon>Brassica</taxon>
    </lineage>
</organism>
<feature type="region of interest" description="Disordered" evidence="1">
    <location>
        <begin position="41"/>
        <end position="74"/>
    </location>
</feature>
<accession>A0ABQ7XNP1</accession>
<dbReference type="Proteomes" id="UP000824890">
    <property type="component" value="Unassembled WGS sequence"/>
</dbReference>
<comment type="caution">
    <text evidence="2">The sequence shown here is derived from an EMBL/GenBank/DDBJ whole genome shotgun (WGS) entry which is preliminary data.</text>
</comment>
<dbReference type="EMBL" id="JAGKQM010000019">
    <property type="protein sequence ID" value="KAH0856842.1"/>
    <property type="molecule type" value="Genomic_DNA"/>
</dbReference>
<evidence type="ECO:0000313" key="2">
    <source>
        <dbReference type="EMBL" id="KAH0856842.1"/>
    </source>
</evidence>
<evidence type="ECO:0000256" key="1">
    <source>
        <dbReference type="SAM" id="MobiDB-lite"/>
    </source>
</evidence>